<dbReference type="OrthoDB" id="286778at2"/>
<dbReference type="InterPro" id="IPR011033">
    <property type="entry name" value="PRC_barrel-like_sf"/>
</dbReference>
<dbReference type="PANTHER" id="PTHR36505">
    <property type="entry name" value="BLR1072 PROTEIN"/>
    <property type="match status" value="1"/>
</dbReference>
<dbReference type="Pfam" id="PF05239">
    <property type="entry name" value="PRC"/>
    <property type="match status" value="1"/>
</dbReference>
<protein>
    <submittedName>
        <fullName evidence="2">PRC-barrel domain containing protein</fullName>
    </submittedName>
</protein>
<dbReference type="SUPFAM" id="SSF50346">
    <property type="entry name" value="PRC-barrel domain"/>
    <property type="match status" value="1"/>
</dbReference>
<dbReference type="Gene3D" id="2.30.30.240">
    <property type="entry name" value="PRC-barrel domain"/>
    <property type="match status" value="1"/>
</dbReference>
<sequence length="154" mass="16298">MNANIPHPGEAAGANETTPILEDITCHSGGPGPDVMNAGSLTGDAVVNAAGESLGKIDAIMIDVRSGRVAYAVLSFGGFLGVGNKLFAIPWSALALDAIHKRFVFDVSRERLEAAPGFDKSHWPSMADPAWAKEIHDYYEAEPYWDDPLSTSGG</sequence>
<name>A0A7X7R843_9RHOO</name>
<accession>A0A7X7R843</accession>
<dbReference type="RefSeq" id="WP_068807592.1">
    <property type="nucleotide sequence ID" value="NZ_MBFM01000003.1"/>
</dbReference>
<proteinExistence type="predicted"/>
<dbReference type="AlphaFoldDB" id="A0A7X7R843"/>
<feature type="domain" description="PRC-barrel" evidence="1">
    <location>
        <begin position="34"/>
        <end position="111"/>
    </location>
</feature>
<comment type="caution">
    <text evidence="2">The sequence shown here is derived from an EMBL/GenBank/DDBJ whole genome shotgun (WGS) entry which is preliminary data.</text>
</comment>
<evidence type="ECO:0000313" key="2">
    <source>
        <dbReference type="EMBL" id="NLF54387.1"/>
    </source>
</evidence>
<dbReference type="Proteomes" id="UP000536534">
    <property type="component" value="Unassembled WGS sequence"/>
</dbReference>
<dbReference type="InterPro" id="IPR027275">
    <property type="entry name" value="PRC-brl_dom"/>
</dbReference>
<gene>
    <name evidence="2" type="ORF">GX576_08345</name>
</gene>
<evidence type="ECO:0000259" key="1">
    <source>
        <dbReference type="Pfam" id="PF05239"/>
    </source>
</evidence>
<dbReference type="EMBL" id="JAAYYV010000218">
    <property type="protein sequence ID" value="NLF54387.1"/>
    <property type="molecule type" value="Genomic_DNA"/>
</dbReference>
<dbReference type="PANTHER" id="PTHR36505:SF1">
    <property type="entry name" value="BLR1072 PROTEIN"/>
    <property type="match status" value="1"/>
</dbReference>
<reference evidence="2 3" key="1">
    <citation type="journal article" date="2020" name="Biotechnol. Biofuels">
        <title>New insights from the biogas microbiome by comprehensive genome-resolved metagenomics of nearly 1600 species originating from multiple anaerobic digesters.</title>
        <authorList>
            <person name="Campanaro S."/>
            <person name="Treu L."/>
            <person name="Rodriguez-R L.M."/>
            <person name="Kovalovszki A."/>
            <person name="Ziels R.M."/>
            <person name="Maus I."/>
            <person name="Zhu X."/>
            <person name="Kougias P.G."/>
            <person name="Basile A."/>
            <person name="Luo G."/>
            <person name="Schluter A."/>
            <person name="Konstantinidis K.T."/>
            <person name="Angelidaki I."/>
        </authorList>
    </citation>
    <scope>NUCLEOTIDE SEQUENCE [LARGE SCALE GENOMIC DNA]</scope>
    <source>
        <strain evidence="2">AS06rmzACSIP_256</strain>
    </source>
</reference>
<organism evidence="2 3">
    <name type="scientific">Thauera phenolivorans</name>
    <dbReference type="NCBI Taxonomy" id="1792543"/>
    <lineage>
        <taxon>Bacteria</taxon>
        <taxon>Pseudomonadati</taxon>
        <taxon>Pseudomonadota</taxon>
        <taxon>Betaproteobacteria</taxon>
        <taxon>Rhodocyclales</taxon>
        <taxon>Zoogloeaceae</taxon>
        <taxon>Thauera</taxon>
    </lineage>
</organism>
<evidence type="ECO:0000313" key="3">
    <source>
        <dbReference type="Proteomes" id="UP000536534"/>
    </source>
</evidence>